<dbReference type="GO" id="GO:0005886">
    <property type="term" value="C:plasma membrane"/>
    <property type="evidence" value="ECO:0007669"/>
    <property type="project" value="UniProtKB-SubCell"/>
</dbReference>
<feature type="domain" description="Type II secretion system protein GspF" evidence="11">
    <location>
        <begin position="265"/>
        <end position="387"/>
    </location>
</feature>
<comment type="caution">
    <text evidence="12">The sequence shown here is derived from an EMBL/GenBank/DDBJ whole genome shotgun (WGS) entry which is preliminary data.</text>
</comment>
<evidence type="ECO:0000256" key="8">
    <source>
        <dbReference type="ARBA" id="ARBA00023136"/>
    </source>
</evidence>
<keyword evidence="7 10" id="KW-1133">Transmembrane helix</keyword>
<evidence type="ECO:0000256" key="4">
    <source>
        <dbReference type="ARBA" id="ARBA00022475"/>
    </source>
</evidence>
<dbReference type="Pfam" id="PF00482">
    <property type="entry name" value="T2SSF"/>
    <property type="match status" value="2"/>
</dbReference>
<dbReference type="InterPro" id="IPR018076">
    <property type="entry name" value="T2SS_GspF_dom"/>
</dbReference>
<dbReference type="FunFam" id="1.20.81.30:FF:000001">
    <property type="entry name" value="Type II secretion system protein F"/>
    <property type="match status" value="2"/>
</dbReference>
<keyword evidence="6 9" id="KW-0812">Transmembrane</keyword>
<proteinExistence type="inferred from homology"/>
<evidence type="ECO:0000256" key="5">
    <source>
        <dbReference type="ARBA" id="ARBA00022519"/>
    </source>
</evidence>
<evidence type="ECO:0000256" key="3">
    <source>
        <dbReference type="ARBA" id="ARBA00022448"/>
    </source>
</evidence>
<dbReference type="PANTHER" id="PTHR30012">
    <property type="entry name" value="GENERAL SECRETION PATHWAY PROTEIN"/>
    <property type="match status" value="1"/>
</dbReference>
<evidence type="ECO:0000256" key="9">
    <source>
        <dbReference type="RuleBase" id="RU003923"/>
    </source>
</evidence>
<feature type="transmembrane region" description="Helical" evidence="10">
    <location>
        <begin position="163"/>
        <end position="183"/>
    </location>
</feature>
<protein>
    <submittedName>
        <fullName evidence="12">Type II secretion system F family protein</fullName>
    </submittedName>
</protein>
<evidence type="ECO:0000256" key="2">
    <source>
        <dbReference type="ARBA" id="ARBA00005745"/>
    </source>
</evidence>
<dbReference type="Gene3D" id="1.20.81.30">
    <property type="entry name" value="Type II secretion system (T2SS), domain F"/>
    <property type="match status" value="2"/>
</dbReference>
<gene>
    <name evidence="12" type="ORF">H9704_08040</name>
</gene>
<dbReference type="InterPro" id="IPR003004">
    <property type="entry name" value="GspF/PilC"/>
</dbReference>
<dbReference type="InterPro" id="IPR042094">
    <property type="entry name" value="T2SS_GspF_sf"/>
</dbReference>
<comment type="subcellular location">
    <subcellularLocation>
        <location evidence="1">Cell inner membrane</location>
        <topology evidence="1">Multi-pass membrane protein</topology>
    </subcellularLocation>
    <subcellularLocation>
        <location evidence="9">Cell membrane</location>
        <topology evidence="9">Multi-pass membrane protein</topology>
    </subcellularLocation>
</comment>
<keyword evidence="4" id="KW-1003">Cell membrane</keyword>
<evidence type="ECO:0000259" key="11">
    <source>
        <dbReference type="Pfam" id="PF00482"/>
    </source>
</evidence>
<evidence type="ECO:0000256" key="1">
    <source>
        <dbReference type="ARBA" id="ARBA00004429"/>
    </source>
</evidence>
<dbReference type="AlphaFoldDB" id="A0A9D2N100"/>
<dbReference type="GO" id="GO:0015628">
    <property type="term" value="P:protein secretion by the type II secretion system"/>
    <property type="evidence" value="ECO:0007669"/>
    <property type="project" value="TreeGrafter"/>
</dbReference>
<sequence length="396" mass="43605">MPQYRYKAKSMDGKVCRGRMEALTERDLLKRLEDQGLYCFGWREESKGRARRKIPLGAGLLAPLCRELSVMLSAGVPLAEILAVSGEMAGSSRLKKEILRVREEVYQGHSLSEAMESGEGTFPSLLIYMIRAGETGGELEEILRKMAEYYERQRELGGKIRTAMIYPLILFAATVFVSIFLVAEVLPQFVSLLEGQPLPLFTRILLEAGAYMGSHGAQPLLFVPVPAVLLIGIFHIPSVRLALDRAIIHIPVIGKIVKTIDTARFSQTFGILYGNGAGILEALDLTGQVMGNSYIRKSLKDVAEELKRGRLLSGSLEEANIFLPVFVSMVAAGEESGRLDQVLGEAGIYYEKEAERAVNQMVVLLEPAMILIMAIVVGGMILAVMTPVFQMYSSML</sequence>
<feature type="transmembrane region" description="Helical" evidence="10">
    <location>
        <begin position="370"/>
        <end position="392"/>
    </location>
</feature>
<dbReference type="InterPro" id="IPR001992">
    <property type="entry name" value="T2SS_GspF/T4SS_PilC_CS"/>
</dbReference>
<keyword evidence="8 10" id="KW-0472">Membrane</keyword>
<feature type="domain" description="Type II secretion system protein GspF" evidence="11">
    <location>
        <begin position="65"/>
        <end position="187"/>
    </location>
</feature>
<name>A0A9D2N100_9FIRM</name>
<keyword evidence="5" id="KW-0997">Cell inner membrane</keyword>
<dbReference type="PROSITE" id="PS00874">
    <property type="entry name" value="T2SP_F"/>
    <property type="match status" value="1"/>
</dbReference>
<dbReference type="Proteomes" id="UP000823910">
    <property type="component" value="Unassembled WGS sequence"/>
</dbReference>
<feature type="transmembrane region" description="Helical" evidence="10">
    <location>
        <begin position="221"/>
        <end position="243"/>
    </location>
</feature>
<dbReference type="EMBL" id="DWWT01000034">
    <property type="protein sequence ID" value="HJC06091.1"/>
    <property type="molecule type" value="Genomic_DNA"/>
</dbReference>
<reference evidence="12" key="2">
    <citation type="submission" date="2021-04" db="EMBL/GenBank/DDBJ databases">
        <authorList>
            <person name="Gilroy R."/>
        </authorList>
    </citation>
    <scope>NUCLEOTIDE SEQUENCE</scope>
    <source>
        <strain evidence="12">CHK180-15479</strain>
    </source>
</reference>
<evidence type="ECO:0000313" key="13">
    <source>
        <dbReference type="Proteomes" id="UP000823910"/>
    </source>
</evidence>
<evidence type="ECO:0000313" key="12">
    <source>
        <dbReference type="EMBL" id="HJC06091.1"/>
    </source>
</evidence>
<dbReference type="PRINTS" id="PR00812">
    <property type="entry name" value="BCTERIALGSPF"/>
</dbReference>
<reference evidence="12" key="1">
    <citation type="journal article" date="2021" name="PeerJ">
        <title>Extensive microbial diversity within the chicken gut microbiome revealed by metagenomics and culture.</title>
        <authorList>
            <person name="Gilroy R."/>
            <person name="Ravi A."/>
            <person name="Getino M."/>
            <person name="Pursley I."/>
            <person name="Horton D.L."/>
            <person name="Alikhan N.F."/>
            <person name="Baker D."/>
            <person name="Gharbi K."/>
            <person name="Hall N."/>
            <person name="Watson M."/>
            <person name="Adriaenssens E.M."/>
            <person name="Foster-Nyarko E."/>
            <person name="Jarju S."/>
            <person name="Secka A."/>
            <person name="Antonio M."/>
            <person name="Oren A."/>
            <person name="Chaudhuri R.R."/>
            <person name="La Ragione R."/>
            <person name="Hildebrand F."/>
            <person name="Pallen M.J."/>
        </authorList>
    </citation>
    <scope>NUCLEOTIDE SEQUENCE</scope>
    <source>
        <strain evidence="12">CHK180-15479</strain>
    </source>
</reference>
<accession>A0A9D2N100</accession>
<evidence type="ECO:0000256" key="6">
    <source>
        <dbReference type="ARBA" id="ARBA00022692"/>
    </source>
</evidence>
<dbReference type="PANTHER" id="PTHR30012:SF0">
    <property type="entry name" value="TYPE II SECRETION SYSTEM PROTEIN F-RELATED"/>
    <property type="match status" value="1"/>
</dbReference>
<evidence type="ECO:0000256" key="10">
    <source>
        <dbReference type="SAM" id="Phobius"/>
    </source>
</evidence>
<evidence type="ECO:0000256" key="7">
    <source>
        <dbReference type="ARBA" id="ARBA00022989"/>
    </source>
</evidence>
<keyword evidence="3 9" id="KW-0813">Transport</keyword>
<comment type="similarity">
    <text evidence="2 9">Belongs to the GSP F family.</text>
</comment>
<organism evidence="12 13">
    <name type="scientific">Candidatus Enterocloster excrementipullorum</name>
    <dbReference type="NCBI Taxonomy" id="2838559"/>
    <lineage>
        <taxon>Bacteria</taxon>
        <taxon>Bacillati</taxon>
        <taxon>Bacillota</taxon>
        <taxon>Clostridia</taxon>
        <taxon>Lachnospirales</taxon>
        <taxon>Lachnospiraceae</taxon>
        <taxon>Enterocloster</taxon>
    </lineage>
</organism>